<accession>A0A9W9HZF0</accession>
<keyword evidence="4" id="KW-1185">Reference proteome</keyword>
<dbReference type="AlphaFoldDB" id="A0A9W9HZF0"/>
<name>A0A9W9HZF0_9EURO</name>
<dbReference type="OrthoDB" id="5416097at2759"/>
<dbReference type="GeneID" id="81428721"/>
<evidence type="ECO:0000259" key="2">
    <source>
        <dbReference type="Pfam" id="PF13391"/>
    </source>
</evidence>
<dbReference type="Proteomes" id="UP001149163">
    <property type="component" value="Unassembled WGS sequence"/>
</dbReference>
<organism evidence="3 4">
    <name type="scientific">Penicillium canariense</name>
    <dbReference type="NCBI Taxonomy" id="189055"/>
    <lineage>
        <taxon>Eukaryota</taxon>
        <taxon>Fungi</taxon>
        <taxon>Dikarya</taxon>
        <taxon>Ascomycota</taxon>
        <taxon>Pezizomycotina</taxon>
        <taxon>Eurotiomycetes</taxon>
        <taxon>Eurotiomycetidae</taxon>
        <taxon>Eurotiales</taxon>
        <taxon>Aspergillaceae</taxon>
        <taxon>Penicillium</taxon>
    </lineage>
</organism>
<gene>
    <name evidence="3" type="ORF">N7482_007420</name>
</gene>
<sequence length="344" mass="39192">MATTTKFDDKHIFSEFEDAERLGLIKEIVRQDPLLANIPRCSFFPLWFSNISMLRELVAGGQTDTGFRLRWNLLGWTSFTDVPGILAGSKQLPEDEQGGRREASQSPQGRSDLNPARNSQVLDRDGNKCVLTKHGRTTLQIAHIVLYKVHTSQQEGFWRWMEPFWGVDEVRRWKTQILGAGETFDTEKVQNMMALACHVDIYWDQPICAFRPIRVNGDNTRMDIAFHWLPLPDKKTRRIDKVPIDEHPYPGMYERTGFTDSPGENISVFDMKTRVVIPSGHIFTITTDDPVQKPLPSFQLLELQWILTRIAAMQGAGGDEDSDMDYDGDSVANYNDDDGLSIIV</sequence>
<evidence type="ECO:0000313" key="4">
    <source>
        <dbReference type="Proteomes" id="UP001149163"/>
    </source>
</evidence>
<reference evidence="3" key="1">
    <citation type="submission" date="2022-11" db="EMBL/GenBank/DDBJ databases">
        <authorList>
            <person name="Petersen C."/>
        </authorList>
    </citation>
    <scope>NUCLEOTIDE SEQUENCE</scope>
    <source>
        <strain evidence="3">IBT 26290</strain>
    </source>
</reference>
<evidence type="ECO:0000256" key="1">
    <source>
        <dbReference type="SAM" id="MobiDB-lite"/>
    </source>
</evidence>
<feature type="domain" description="HNH nuclease" evidence="2">
    <location>
        <begin position="129"/>
        <end position="210"/>
    </location>
</feature>
<proteinExistence type="predicted"/>
<protein>
    <recommendedName>
        <fullName evidence="2">HNH nuclease domain-containing protein</fullName>
    </recommendedName>
</protein>
<reference evidence="3" key="2">
    <citation type="journal article" date="2023" name="IMA Fungus">
        <title>Comparative genomic study of the Penicillium genus elucidates a diverse pangenome and 15 lateral gene transfer events.</title>
        <authorList>
            <person name="Petersen C."/>
            <person name="Sorensen T."/>
            <person name="Nielsen M.R."/>
            <person name="Sondergaard T.E."/>
            <person name="Sorensen J.L."/>
            <person name="Fitzpatrick D.A."/>
            <person name="Frisvad J.C."/>
            <person name="Nielsen K.L."/>
        </authorList>
    </citation>
    <scope>NUCLEOTIDE SEQUENCE</scope>
    <source>
        <strain evidence="3">IBT 26290</strain>
    </source>
</reference>
<comment type="caution">
    <text evidence="3">The sequence shown here is derived from an EMBL/GenBank/DDBJ whole genome shotgun (WGS) entry which is preliminary data.</text>
</comment>
<dbReference type="InterPro" id="IPR003615">
    <property type="entry name" value="HNH_nuc"/>
</dbReference>
<evidence type="ECO:0000313" key="3">
    <source>
        <dbReference type="EMBL" id="KAJ5160416.1"/>
    </source>
</evidence>
<dbReference type="Pfam" id="PF13391">
    <property type="entry name" value="HNH_2"/>
    <property type="match status" value="1"/>
</dbReference>
<feature type="region of interest" description="Disordered" evidence="1">
    <location>
        <begin position="89"/>
        <end position="120"/>
    </location>
</feature>
<feature type="compositionally biased region" description="Polar residues" evidence="1">
    <location>
        <begin position="104"/>
        <end position="120"/>
    </location>
</feature>
<dbReference type="RefSeq" id="XP_056541974.1">
    <property type="nucleotide sequence ID" value="XM_056689545.1"/>
</dbReference>
<dbReference type="EMBL" id="JAPQKN010000004">
    <property type="protein sequence ID" value="KAJ5160416.1"/>
    <property type="molecule type" value="Genomic_DNA"/>
</dbReference>